<dbReference type="EC" id="2.4.2.10" evidence="2"/>
<reference evidence="8" key="1">
    <citation type="submission" date="2018-05" db="EMBL/GenBank/DDBJ databases">
        <authorList>
            <person name="Lanie J.A."/>
            <person name="Ng W.-L."/>
            <person name="Kazmierczak K.M."/>
            <person name="Andrzejewski T.M."/>
            <person name="Davidsen T.M."/>
            <person name="Wayne K.J."/>
            <person name="Tettelin H."/>
            <person name="Glass J.I."/>
            <person name="Rusch D."/>
            <person name="Podicherti R."/>
            <person name="Tsui H.-C.T."/>
            <person name="Winkler M.E."/>
        </authorList>
    </citation>
    <scope>NUCLEOTIDE SEQUENCE</scope>
</reference>
<dbReference type="AlphaFoldDB" id="A0A382HK94"/>
<evidence type="ECO:0000259" key="7">
    <source>
        <dbReference type="Pfam" id="PF00156"/>
    </source>
</evidence>
<protein>
    <recommendedName>
        <fullName evidence="2">orotate phosphoribosyltransferase</fullName>
        <ecNumber evidence="2">2.4.2.10</ecNumber>
    </recommendedName>
</protein>
<dbReference type="GO" id="GO:0004588">
    <property type="term" value="F:orotate phosphoribosyltransferase activity"/>
    <property type="evidence" value="ECO:0007669"/>
    <property type="project" value="UniProtKB-EC"/>
</dbReference>
<keyword evidence="6" id="KW-0665">Pyrimidine biosynthesis</keyword>
<feature type="domain" description="Phosphoribosyltransferase" evidence="7">
    <location>
        <begin position="39"/>
        <end position="164"/>
    </location>
</feature>
<dbReference type="InterPro" id="IPR000836">
    <property type="entry name" value="PRTase_dom"/>
</dbReference>
<dbReference type="Gene3D" id="3.40.50.2020">
    <property type="match status" value="1"/>
</dbReference>
<dbReference type="CDD" id="cd06223">
    <property type="entry name" value="PRTases_typeI"/>
    <property type="match status" value="1"/>
</dbReference>
<gene>
    <name evidence="8" type="ORF">METZ01_LOCUS240582</name>
</gene>
<dbReference type="PANTHER" id="PTHR19278:SF9">
    <property type="entry name" value="URIDINE 5'-MONOPHOSPHATE SYNTHASE"/>
    <property type="match status" value="1"/>
</dbReference>
<dbReference type="SUPFAM" id="SSF53271">
    <property type="entry name" value="PRTase-like"/>
    <property type="match status" value="1"/>
</dbReference>
<evidence type="ECO:0000256" key="2">
    <source>
        <dbReference type="ARBA" id="ARBA00011971"/>
    </source>
</evidence>
<proteinExistence type="inferred from homology"/>
<dbReference type="InterPro" id="IPR029057">
    <property type="entry name" value="PRTase-like"/>
</dbReference>
<keyword evidence="5" id="KW-0460">Magnesium</keyword>
<organism evidence="8">
    <name type="scientific">marine metagenome</name>
    <dbReference type="NCBI Taxonomy" id="408172"/>
    <lineage>
        <taxon>unclassified sequences</taxon>
        <taxon>metagenomes</taxon>
        <taxon>ecological metagenomes</taxon>
    </lineage>
</organism>
<dbReference type="GO" id="GO:0019856">
    <property type="term" value="P:pyrimidine nucleobase biosynthetic process"/>
    <property type="evidence" value="ECO:0007669"/>
    <property type="project" value="InterPro"/>
</dbReference>
<comment type="pathway">
    <text evidence="1">Pyrimidine metabolism; UMP biosynthesis via de novo pathway; UMP from orotate: step 1/2.</text>
</comment>
<evidence type="ECO:0000256" key="4">
    <source>
        <dbReference type="ARBA" id="ARBA00022679"/>
    </source>
</evidence>
<keyword evidence="4" id="KW-0808">Transferase</keyword>
<name>A0A382HK94_9ZZZZ</name>
<dbReference type="UniPathway" id="UPA00070">
    <property type="reaction ID" value="UER00119"/>
</dbReference>
<dbReference type="InterPro" id="IPR023031">
    <property type="entry name" value="OPRT"/>
</dbReference>
<evidence type="ECO:0000256" key="1">
    <source>
        <dbReference type="ARBA" id="ARBA00004889"/>
    </source>
</evidence>
<accession>A0A382HK94</accession>
<dbReference type="PANTHER" id="PTHR19278">
    <property type="entry name" value="OROTATE PHOSPHORIBOSYLTRANSFERASE"/>
    <property type="match status" value="1"/>
</dbReference>
<dbReference type="GO" id="GO:0044205">
    <property type="term" value="P:'de novo' UMP biosynthetic process"/>
    <property type="evidence" value="ECO:0007669"/>
    <property type="project" value="UniProtKB-UniPathway"/>
</dbReference>
<dbReference type="Pfam" id="PF00156">
    <property type="entry name" value="Pribosyltran"/>
    <property type="match status" value="1"/>
</dbReference>
<evidence type="ECO:0000256" key="3">
    <source>
        <dbReference type="ARBA" id="ARBA00022676"/>
    </source>
</evidence>
<sequence length="192" mass="20967">MIEQEHILTIFRSTDALLDGHFVLTSGRHSATYFQCAKVLQHPEYLTAFSIMIADEFEKKEPDVVISPAIGGVVLGTEVGTQLGCRTIFAERKEGSMIIRRGFEITPQEKVLVVEDVITTGGSVREVMDLVEQAGGEILGVGVLVDRSNGTVNLHMNQYSIVKLDAVSYGEDEIPSELAAIPIQKPGSRYSS</sequence>
<dbReference type="EMBL" id="UINC01061789">
    <property type="protein sequence ID" value="SVB87728.1"/>
    <property type="molecule type" value="Genomic_DNA"/>
</dbReference>
<evidence type="ECO:0000256" key="6">
    <source>
        <dbReference type="ARBA" id="ARBA00022975"/>
    </source>
</evidence>
<dbReference type="HAMAP" id="MF_01208">
    <property type="entry name" value="PyrE"/>
    <property type="match status" value="1"/>
</dbReference>
<dbReference type="NCBIfam" id="TIGR01367">
    <property type="entry name" value="pyrE_Therm"/>
    <property type="match status" value="1"/>
</dbReference>
<keyword evidence="3" id="KW-0328">Glycosyltransferase</keyword>
<evidence type="ECO:0000256" key="5">
    <source>
        <dbReference type="ARBA" id="ARBA00022842"/>
    </source>
</evidence>
<dbReference type="InterPro" id="IPR006273">
    <property type="entry name" value="Orotate_PRibTrfase_bac"/>
</dbReference>
<evidence type="ECO:0000313" key="8">
    <source>
        <dbReference type="EMBL" id="SVB87728.1"/>
    </source>
</evidence>